<protein>
    <recommendedName>
        <fullName evidence="2">Phosducin domain-containing protein</fullName>
    </recommendedName>
</protein>
<evidence type="ECO:0000259" key="2">
    <source>
        <dbReference type="Pfam" id="PF02114"/>
    </source>
</evidence>
<dbReference type="VEuPathDB" id="VectorBase:LLONM1_001210"/>
<dbReference type="Pfam" id="PF02114">
    <property type="entry name" value="Phosducin"/>
    <property type="match status" value="1"/>
</dbReference>
<comment type="similarity">
    <text evidence="1">Belongs to the phosducin family.</text>
</comment>
<dbReference type="VEuPathDB" id="VectorBase:LLOJ005248"/>
<organism evidence="3 4">
    <name type="scientific">Lutzomyia longipalpis</name>
    <name type="common">Sand fly</name>
    <dbReference type="NCBI Taxonomy" id="7200"/>
    <lineage>
        <taxon>Eukaryota</taxon>
        <taxon>Metazoa</taxon>
        <taxon>Ecdysozoa</taxon>
        <taxon>Arthropoda</taxon>
        <taxon>Hexapoda</taxon>
        <taxon>Insecta</taxon>
        <taxon>Pterygota</taxon>
        <taxon>Neoptera</taxon>
        <taxon>Endopterygota</taxon>
        <taxon>Diptera</taxon>
        <taxon>Nematocera</taxon>
        <taxon>Psychodoidea</taxon>
        <taxon>Psychodidae</taxon>
        <taxon>Lutzomyia</taxon>
        <taxon>Lutzomyia</taxon>
    </lineage>
</organism>
<evidence type="ECO:0000256" key="1">
    <source>
        <dbReference type="ARBA" id="ARBA00009686"/>
    </source>
</evidence>
<reference evidence="3" key="1">
    <citation type="submission" date="2020-05" db="UniProtKB">
        <authorList>
            <consortium name="EnsemblMetazoa"/>
        </authorList>
    </citation>
    <scope>IDENTIFICATION</scope>
    <source>
        <strain evidence="3">Jacobina</strain>
    </source>
</reference>
<dbReference type="Proteomes" id="UP000092461">
    <property type="component" value="Unassembled WGS sequence"/>
</dbReference>
<dbReference type="InterPro" id="IPR024253">
    <property type="entry name" value="Phosducin_thioredoxin-like_dom"/>
</dbReference>
<dbReference type="Gene3D" id="3.40.30.10">
    <property type="entry name" value="Glutaredoxin"/>
    <property type="match status" value="1"/>
</dbReference>
<dbReference type="GO" id="GO:0006457">
    <property type="term" value="P:protein folding"/>
    <property type="evidence" value="ECO:0007669"/>
    <property type="project" value="TreeGrafter"/>
</dbReference>
<dbReference type="AlphaFoldDB" id="A0A1B0CKW1"/>
<accession>A0A1B0CKW1</accession>
<dbReference type="InterPro" id="IPR051498">
    <property type="entry name" value="Phosducin-like_chap/apop_reg"/>
</dbReference>
<sequence>MLDPNEDTEWNDILRSKGILPPKEKEAEITEDTIVSMLEQTIEQKAGNSGKKLDEMNLDELDELEDSEDEAVLEEFRRKRIAEIKEFASRAKYGSVREISGQDYVDEVTKAGEGVNVVLHLYKAGIPHCSLINEYMTQLAAKFPTTKFLRAVFSTCIPNFPEKNLPSVFCYFEGAIRKQFLGSQELRGTNLTLEEFEYLLGQVGSIPTDITEDPHRAIKDKMFSDLANDHNDW</sequence>
<dbReference type="PANTHER" id="PTHR45809:SF3">
    <property type="entry name" value="VIRAL IAP-ASSOCIATED FACTOR HOMOLOG"/>
    <property type="match status" value="1"/>
</dbReference>
<dbReference type="EMBL" id="AJWK01016666">
    <property type="status" value="NOT_ANNOTATED_CDS"/>
    <property type="molecule type" value="Genomic_DNA"/>
</dbReference>
<dbReference type="InterPro" id="IPR036249">
    <property type="entry name" value="Thioredoxin-like_sf"/>
</dbReference>
<evidence type="ECO:0000313" key="4">
    <source>
        <dbReference type="Proteomes" id="UP000092461"/>
    </source>
</evidence>
<feature type="domain" description="Phosducin" evidence="2">
    <location>
        <begin position="46"/>
        <end position="207"/>
    </location>
</feature>
<dbReference type="PANTHER" id="PTHR45809">
    <property type="entry name" value="VIRAL IAP-ASSOCIATED FACTOR HOMOLOG"/>
    <property type="match status" value="1"/>
</dbReference>
<dbReference type="EnsemblMetazoa" id="LLOJ005248-RA">
    <property type="protein sequence ID" value="LLOJ005248-PA"/>
    <property type="gene ID" value="LLOJ005248"/>
</dbReference>
<dbReference type="GO" id="GO:0005737">
    <property type="term" value="C:cytoplasm"/>
    <property type="evidence" value="ECO:0007669"/>
    <property type="project" value="TreeGrafter"/>
</dbReference>
<name>A0A1B0CKW1_LUTLO</name>
<evidence type="ECO:0000313" key="3">
    <source>
        <dbReference type="EnsemblMetazoa" id="LLOJ005248-PA"/>
    </source>
</evidence>
<proteinExistence type="inferred from homology"/>
<dbReference type="CDD" id="cd02988">
    <property type="entry name" value="Phd_like_VIAF"/>
    <property type="match status" value="1"/>
</dbReference>
<dbReference type="SUPFAM" id="SSF52833">
    <property type="entry name" value="Thioredoxin-like"/>
    <property type="match status" value="1"/>
</dbReference>
<keyword evidence="4" id="KW-1185">Reference proteome</keyword>